<keyword evidence="12" id="KW-1185">Reference proteome</keyword>
<evidence type="ECO:0000256" key="10">
    <source>
        <dbReference type="RuleBase" id="RU363110"/>
    </source>
</evidence>
<name>A0A6L2Q7A5_COPFO</name>
<dbReference type="OrthoDB" id="1689333at2759"/>
<feature type="transmembrane region" description="Helical" evidence="10">
    <location>
        <begin position="6"/>
        <end position="32"/>
    </location>
</feature>
<keyword evidence="9 10" id="KW-0472">Membrane</keyword>
<dbReference type="GO" id="GO:0005789">
    <property type="term" value="C:endoplasmic reticulum membrane"/>
    <property type="evidence" value="ECO:0007669"/>
    <property type="project" value="UniProtKB-SubCell"/>
</dbReference>
<reference evidence="12" key="1">
    <citation type="submission" date="2020-01" db="EMBL/GenBank/DDBJ databases">
        <title>Draft genome sequence of the Termite Coptotermes fromosanus.</title>
        <authorList>
            <person name="Itakura S."/>
            <person name="Yosikawa Y."/>
            <person name="Umezawa K."/>
        </authorList>
    </citation>
    <scope>NUCLEOTIDE SEQUENCE [LARGE SCALE GENOMIC DNA]</scope>
</reference>
<evidence type="ECO:0000256" key="7">
    <source>
        <dbReference type="ARBA" id="ARBA00022824"/>
    </source>
</evidence>
<comment type="pathway">
    <text evidence="2 10">Protein modification; protein glycosylation.</text>
</comment>
<evidence type="ECO:0000313" key="12">
    <source>
        <dbReference type="Proteomes" id="UP000502823"/>
    </source>
</evidence>
<evidence type="ECO:0000256" key="5">
    <source>
        <dbReference type="ARBA" id="ARBA00022679"/>
    </source>
</evidence>
<keyword evidence="6 10" id="KW-0812">Transmembrane</keyword>
<keyword evidence="4 10" id="KW-0328">Glycosyltransferase</keyword>
<keyword evidence="8 10" id="KW-1133">Transmembrane helix</keyword>
<proteinExistence type="inferred from homology"/>
<organism evidence="11 12">
    <name type="scientific">Coptotermes formosanus</name>
    <name type="common">Formosan subterranean termite</name>
    <dbReference type="NCBI Taxonomy" id="36987"/>
    <lineage>
        <taxon>Eukaryota</taxon>
        <taxon>Metazoa</taxon>
        <taxon>Ecdysozoa</taxon>
        <taxon>Arthropoda</taxon>
        <taxon>Hexapoda</taxon>
        <taxon>Insecta</taxon>
        <taxon>Pterygota</taxon>
        <taxon>Neoptera</taxon>
        <taxon>Polyneoptera</taxon>
        <taxon>Dictyoptera</taxon>
        <taxon>Blattodea</taxon>
        <taxon>Blattoidea</taxon>
        <taxon>Termitoidae</taxon>
        <taxon>Rhinotermitidae</taxon>
        <taxon>Coptotermes</taxon>
    </lineage>
</organism>
<dbReference type="InterPro" id="IPR004856">
    <property type="entry name" value="Glyco_trans_ALG6/ALG8"/>
</dbReference>
<accession>A0A6L2Q7A5</accession>
<dbReference type="Proteomes" id="UP000502823">
    <property type="component" value="Unassembled WGS sequence"/>
</dbReference>
<dbReference type="GO" id="GO:0042283">
    <property type="term" value="F:dolichyl pyrophosphate Glc1Man9GlcNAc2 alpha-1,3-glucosyltransferase activity"/>
    <property type="evidence" value="ECO:0007669"/>
    <property type="project" value="TreeGrafter"/>
</dbReference>
<feature type="transmembrane region" description="Helical" evidence="10">
    <location>
        <begin position="53"/>
        <end position="77"/>
    </location>
</feature>
<dbReference type="PANTHER" id="PTHR12413">
    <property type="entry name" value="DOLICHYL GLYCOSYLTRANSFERASE"/>
    <property type="match status" value="1"/>
</dbReference>
<evidence type="ECO:0000256" key="1">
    <source>
        <dbReference type="ARBA" id="ARBA00004477"/>
    </source>
</evidence>
<keyword evidence="5 10" id="KW-0808">Transferase</keyword>
<protein>
    <recommendedName>
        <fullName evidence="10">Alpha-1,3-glucosyltransferase</fullName>
        <ecNumber evidence="10">2.4.1.-</ecNumber>
    </recommendedName>
</protein>
<comment type="caution">
    <text evidence="11">The sequence shown here is derived from an EMBL/GenBank/DDBJ whole genome shotgun (WGS) entry which is preliminary data.</text>
</comment>
<dbReference type="EC" id="2.4.1.-" evidence="10"/>
<evidence type="ECO:0000256" key="3">
    <source>
        <dbReference type="ARBA" id="ARBA00008715"/>
    </source>
</evidence>
<dbReference type="InParanoid" id="A0A6L2Q7A5"/>
<evidence type="ECO:0000256" key="8">
    <source>
        <dbReference type="ARBA" id="ARBA00022989"/>
    </source>
</evidence>
<comment type="subcellular location">
    <subcellularLocation>
        <location evidence="1 10">Endoplasmic reticulum membrane</location>
        <topology evidence="1 10">Multi-pass membrane protein</topology>
    </subcellularLocation>
</comment>
<dbReference type="GO" id="GO:0006487">
    <property type="term" value="P:protein N-linked glycosylation"/>
    <property type="evidence" value="ECO:0007669"/>
    <property type="project" value="TreeGrafter"/>
</dbReference>
<dbReference type="AlphaFoldDB" id="A0A6L2Q7A5"/>
<feature type="non-terminal residue" evidence="11">
    <location>
        <position position="1"/>
    </location>
</feature>
<gene>
    <name evidence="11" type="ORF">Cfor_03977</name>
</gene>
<comment type="similarity">
    <text evidence="3 10">Belongs to the ALG6/ALG8 glucosyltransferase family.</text>
</comment>
<evidence type="ECO:0000313" key="11">
    <source>
        <dbReference type="EMBL" id="GFG37697.1"/>
    </source>
</evidence>
<evidence type="ECO:0000256" key="6">
    <source>
        <dbReference type="ARBA" id="ARBA00022692"/>
    </source>
</evidence>
<dbReference type="EMBL" id="BLKM01009741">
    <property type="protein sequence ID" value="GFG37697.1"/>
    <property type="molecule type" value="Genomic_DNA"/>
</dbReference>
<evidence type="ECO:0000256" key="9">
    <source>
        <dbReference type="ARBA" id="ARBA00023136"/>
    </source>
</evidence>
<sequence length="238" mass="26804">GHFLMAAFWFAVLLNLKHIFMYVAPAYFVYLLRSYCFVGTHSGVSVQWRFFSAVRFVKLGLVVASVFLVSFGPFIVLNQLPQVLSRLFPFKRGLCHAYWAPNFWAVYNFADKVASIAGKQFGITSDMPAAVMTGGLVQEYKHVILPEVTPRTTFLCSFLSIVPALVKLWCCPGNPYHFVRCVVLCACGSFMFGWHVHEKAILLIIIPLRFVSGSKHFVSGHSTFDVLSVTANDKWVDM</sequence>
<dbReference type="PANTHER" id="PTHR12413:SF2">
    <property type="entry name" value="DOLICHYL PYROPHOSPHATE GLC1MAN9GLCNAC2 ALPHA-1,3-GLUCOSYLTRANSFERASE-RELATED"/>
    <property type="match status" value="1"/>
</dbReference>
<evidence type="ECO:0000256" key="2">
    <source>
        <dbReference type="ARBA" id="ARBA00004922"/>
    </source>
</evidence>
<evidence type="ECO:0000256" key="4">
    <source>
        <dbReference type="ARBA" id="ARBA00022676"/>
    </source>
</evidence>
<dbReference type="UniPathway" id="UPA00378"/>
<dbReference type="Pfam" id="PF03155">
    <property type="entry name" value="Alg6_Alg8"/>
    <property type="match status" value="1"/>
</dbReference>
<comment type="caution">
    <text evidence="10">Lacks conserved residue(s) required for the propagation of feature annotation.</text>
</comment>
<keyword evidence="7 10" id="KW-0256">Endoplasmic reticulum</keyword>